<gene>
    <name evidence="4" type="ORF">EGT74_10610</name>
</gene>
<dbReference type="InterPro" id="IPR038607">
    <property type="entry name" value="PhoD-like_sf"/>
</dbReference>
<organism evidence="4 5">
    <name type="scientific">Chitinophaga lutea</name>
    <dbReference type="NCBI Taxonomy" id="2488634"/>
    <lineage>
        <taxon>Bacteria</taxon>
        <taxon>Pseudomonadati</taxon>
        <taxon>Bacteroidota</taxon>
        <taxon>Chitinophagia</taxon>
        <taxon>Chitinophagales</taxon>
        <taxon>Chitinophagaceae</taxon>
        <taxon>Chitinophaga</taxon>
    </lineage>
</organism>
<dbReference type="InterPro" id="IPR056702">
    <property type="entry name" value="DUF7800"/>
</dbReference>
<dbReference type="Pfam" id="PF09423">
    <property type="entry name" value="PhoD"/>
    <property type="match status" value="1"/>
</dbReference>
<dbReference type="Gene3D" id="3.60.21.70">
    <property type="entry name" value="PhoD-like phosphatase"/>
    <property type="match status" value="1"/>
</dbReference>
<feature type="domain" description="DUF7800" evidence="3">
    <location>
        <begin position="66"/>
        <end position="153"/>
    </location>
</feature>
<feature type="domain" description="PhoD-like phosphatase metallophosphatase" evidence="2">
    <location>
        <begin position="194"/>
        <end position="431"/>
    </location>
</feature>
<evidence type="ECO:0000259" key="2">
    <source>
        <dbReference type="Pfam" id="PF09423"/>
    </source>
</evidence>
<dbReference type="PANTHER" id="PTHR33987:SF1">
    <property type="entry name" value="CALCINEURIN-LIKE METALLO-PHOSPHOESTERASE SUPERFAMILY PROTEIN"/>
    <property type="match status" value="1"/>
</dbReference>
<reference evidence="4 5" key="1">
    <citation type="submission" date="2018-11" db="EMBL/GenBank/DDBJ databases">
        <title>Chitinophaga lutea sp.nov., isolate from arsenic contaminated soil.</title>
        <authorList>
            <person name="Zong Y."/>
        </authorList>
    </citation>
    <scope>NUCLEOTIDE SEQUENCE [LARGE SCALE GENOMIC DNA]</scope>
    <source>
        <strain evidence="4 5">ZY74</strain>
    </source>
</reference>
<name>A0A3N4Q1E5_9BACT</name>
<dbReference type="Pfam" id="PF25077">
    <property type="entry name" value="DUF7800"/>
    <property type="match status" value="1"/>
</dbReference>
<dbReference type="InterPro" id="IPR018946">
    <property type="entry name" value="PhoD-like_MPP"/>
</dbReference>
<proteinExistence type="predicted"/>
<evidence type="ECO:0000313" key="5">
    <source>
        <dbReference type="Proteomes" id="UP000278351"/>
    </source>
</evidence>
<comment type="caution">
    <text evidence="4">The sequence shown here is derived from an EMBL/GenBank/DDBJ whole genome shotgun (WGS) entry which is preliminary data.</text>
</comment>
<dbReference type="GO" id="GO:0046872">
    <property type="term" value="F:metal ion binding"/>
    <property type="evidence" value="ECO:0007669"/>
    <property type="project" value="InterPro"/>
</dbReference>
<dbReference type="AlphaFoldDB" id="A0A3N4Q1E5"/>
<evidence type="ECO:0000313" key="4">
    <source>
        <dbReference type="EMBL" id="RPE13936.1"/>
    </source>
</evidence>
<keyword evidence="5" id="KW-1185">Reference proteome</keyword>
<keyword evidence="1" id="KW-0732">Signal</keyword>
<sequence>MRRLSRRSSLCMRSFNVKLSEFPFSGYTLTSYIWYMNNAFTMPSLRPIVSLFLLLLMLTPAVAQQKAIVAGPMTGSVELRDAIIWLEVAPTVKNAAVRYYKNGQPGSSRTETYTGELGKRYNPIKIQLVNLEPGTTYQYEIVLNGQKASLPRALHFTTKPLWQYRQPAPDFSFLTGSCAYFNEPAYDRPGVPYGHDSSIFETMAATPANFMMWLGDNWYTRDVDYASIPGLEYRAHRDRSLPVLQPFLQAMPHYAIWDDHDFGPNNANKSYIFRDASREVFTRYWANPSFGEKGEGIYTRMSYSDVDFFLLDGRYWSSAGEMADSIGGQPNPAKKMYGDAQMEWLRNALLQSNASFKIIVTGSQALNPISIFDSFHHFPIEYHSFMNFLREYKIPGVLFLTGDRHHSEVVKLPREGAYPLYDITSSPLTSGVGGVLRGNEKDNPYRVPGTLVVTQNFSKVTVSGEKGDRKLKVVFIDKNRKELATFEVGQKELR</sequence>
<dbReference type="Proteomes" id="UP000278351">
    <property type="component" value="Unassembled WGS sequence"/>
</dbReference>
<dbReference type="PANTHER" id="PTHR33987">
    <property type="entry name" value="CALCINEURIN-LIKE METALLO-PHOSPHOESTERASE SUPERFAMILY PROTEIN"/>
    <property type="match status" value="1"/>
</dbReference>
<evidence type="ECO:0000259" key="3">
    <source>
        <dbReference type="Pfam" id="PF25077"/>
    </source>
</evidence>
<evidence type="ECO:0000256" key="1">
    <source>
        <dbReference type="ARBA" id="ARBA00022729"/>
    </source>
</evidence>
<dbReference type="GO" id="GO:0003993">
    <property type="term" value="F:acid phosphatase activity"/>
    <property type="evidence" value="ECO:0007669"/>
    <property type="project" value="InterPro"/>
</dbReference>
<dbReference type="CDD" id="cd07389">
    <property type="entry name" value="MPP_PhoD"/>
    <property type="match status" value="1"/>
</dbReference>
<dbReference type="EMBL" id="RPDH01000001">
    <property type="protein sequence ID" value="RPE13936.1"/>
    <property type="molecule type" value="Genomic_DNA"/>
</dbReference>
<dbReference type="InterPro" id="IPR029052">
    <property type="entry name" value="Metallo-depent_PP-like"/>
</dbReference>
<dbReference type="SUPFAM" id="SSF49363">
    <property type="entry name" value="Purple acid phosphatase, N-terminal domain"/>
    <property type="match status" value="1"/>
</dbReference>
<dbReference type="InterPro" id="IPR008963">
    <property type="entry name" value="Purple_acid_Pase-like_N"/>
</dbReference>
<protein>
    <submittedName>
        <fullName evidence="4">Alkaline phosphatase family protein</fullName>
    </submittedName>
</protein>
<accession>A0A3N4Q1E5</accession>
<dbReference type="SUPFAM" id="SSF56300">
    <property type="entry name" value="Metallo-dependent phosphatases"/>
    <property type="match status" value="1"/>
</dbReference>